<sequence length="80" mass="9061">MTILGQEFVANRSALGRFFATAIEICRSGISPLARIVRIRRDRARLDELPDYLLRDIGIGRAEIRAVTRLGRKEGHGERI</sequence>
<dbReference type="InterPro" id="IPR009506">
    <property type="entry name" value="YjiS-like"/>
</dbReference>
<dbReference type="Proteomes" id="UP001271249">
    <property type="component" value="Unassembled WGS sequence"/>
</dbReference>
<evidence type="ECO:0000313" key="2">
    <source>
        <dbReference type="EMBL" id="MDX8494387.1"/>
    </source>
</evidence>
<proteinExistence type="predicted"/>
<dbReference type="Pfam" id="PF06568">
    <property type="entry name" value="YjiS-like"/>
    <property type="match status" value="1"/>
</dbReference>
<protein>
    <submittedName>
        <fullName evidence="2">DUF1127 domain-containing protein</fullName>
    </submittedName>
</protein>
<accession>A0ABU4Z541</accession>
<evidence type="ECO:0000313" key="3">
    <source>
        <dbReference type="Proteomes" id="UP001271249"/>
    </source>
</evidence>
<dbReference type="EMBL" id="JAVIJC010000026">
    <property type="protein sequence ID" value="MDX8494387.1"/>
    <property type="molecule type" value="Genomic_DNA"/>
</dbReference>
<feature type="domain" description="YjiS-like" evidence="1">
    <location>
        <begin position="34"/>
        <end position="65"/>
    </location>
</feature>
<dbReference type="RefSeq" id="WP_320228233.1">
    <property type="nucleotide sequence ID" value="NZ_JAVIJC010000026.1"/>
</dbReference>
<gene>
    <name evidence="2" type="ORF">RFN29_22730</name>
</gene>
<name>A0ABU4Z541_9HYPH</name>
<comment type="caution">
    <text evidence="2">The sequence shown here is derived from an EMBL/GenBank/DDBJ whole genome shotgun (WGS) entry which is preliminary data.</text>
</comment>
<reference evidence="2 3" key="1">
    <citation type="submission" date="2023-08" db="EMBL/GenBank/DDBJ databases">
        <title>Implementing the SeqCode for naming new Mesorhizobium species isolated from Vachellia karroo root nodules.</title>
        <authorList>
            <person name="Van Lill M."/>
        </authorList>
    </citation>
    <scope>NUCLEOTIDE SEQUENCE [LARGE SCALE GENOMIC DNA]</scope>
    <source>
        <strain evidence="2 3">VK22B</strain>
    </source>
</reference>
<keyword evidence="3" id="KW-1185">Reference proteome</keyword>
<evidence type="ECO:0000259" key="1">
    <source>
        <dbReference type="Pfam" id="PF06568"/>
    </source>
</evidence>
<organism evidence="2 3">
    <name type="scientific">Mesorhizobium captivum</name>
    <dbReference type="NCBI Taxonomy" id="3072319"/>
    <lineage>
        <taxon>Bacteria</taxon>
        <taxon>Pseudomonadati</taxon>
        <taxon>Pseudomonadota</taxon>
        <taxon>Alphaproteobacteria</taxon>
        <taxon>Hyphomicrobiales</taxon>
        <taxon>Phyllobacteriaceae</taxon>
        <taxon>Mesorhizobium</taxon>
    </lineage>
</organism>